<name>A0ABX0PQT3_9GAMM</name>
<dbReference type="Pfam" id="PF05239">
    <property type="entry name" value="PRC"/>
    <property type="match status" value="1"/>
</dbReference>
<keyword evidence="2" id="KW-0732">Signal</keyword>
<feature type="compositionally biased region" description="Acidic residues" evidence="1">
    <location>
        <begin position="52"/>
        <end position="67"/>
    </location>
</feature>
<protein>
    <recommendedName>
        <fullName evidence="3">PRC-barrel domain-containing protein</fullName>
    </recommendedName>
</protein>
<evidence type="ECO:0000256" key="1">
    <source>
        <dbReference type="SAM" id="MobiDB-lite"/>
    </source>
</evidence>
<feature type="compositionally biased region" description="Acidic residues" evidence="1">
    <location>
        <begin position="75"/>
        <end position="90"/>
    </location>
</feature>
<accession>A0ABX0PQT3</accession>
<feature type="compositionally biased region" description="Acidic residues" evidence="1">
    <location>
        <begin position="26"/>
        <end position="36"/>
    </location>
</feature>
<dbReference type="EMBL" id="JAAQTO010000023">
    <property type="protein sequence ID" value="NIC05691.1"/>
    <property type="molecule type" value="Genomic_DNA"/>
</dbReference>
<dbReference type="Gene3D" id="2.30.30.240">
    <property type="entry name" value="PRC-barrel domain"/>
    <property type="match status" value="1"/>
</dbReference>
<feature type="compositionally biased region" description="Low complexity" evidence="1">
    <location>
        <begin position="37"/>
        <end position="48"/>
    </location>
</feature>
<reference evidence="4 5" key="1">
    <citation type="submission" date="2020-03" db="EMBL/GenBank/DDBJ databases">
        <title>Identification of Halomonas strains.</title>
        <authorList>
            <person name="Xiao Z."/>
            <person name="Dong F."/>
            <person name="Wang Z."/>
            <person name="Zhao J.-Y."/>
        </authorList>
    </citation>
    <scope>NUCLEOTIDE SEQUENCE [LARGE SCALE GENOMIC DNA]</scope>
    <source>
        <strain evidence="4 5">DX6</strain>
    </source>
</reference>
<dbReference type="RefSeq" id="WP_167113481.1">
    <property type="nucleotide sequence ID" value="NZ_JAAQTO010000023.1"/>
</dbReference>
<feature type="signal peptide" evidence="2">
    <location>
        <begin position="1"/>
        <end position="23"/>
    </location>
</feature>
<evidence type="ECO:0000259" key="3">
    <source>
        <dbReference type="Pfam" id="PF05239"/>
    </source>
</evidence>
<feature type="region of interest" description="Disordered" evidence="1">
    <location>
        <begin position="24"/>
        <end position="162"/>
    </location>
</feature>
<feature type="domain" description="PRC-barrel" evidence="3">
    <location>
        <begin position="177"/>
        <end position="235"/>
    </location>
</feature>
<feature type="compositionally biased region" description="Low complexity" evidence="1">
    <location>
        <begin position="109"/>
        <end position="119"/>
    </location>
</feature>
<evidence type="ECO:0000256" key="2">
    <source>
        <dbReference type="SAM" id="SignalP"/>
    </source>
</evidence>
<dbReference type="InterPro" id="IPR011033">
    <property type="entry name" value="PRC_barrel-like_sf"/>
</dbReference>
<keyword evidence="5" id="KW-1185">Reference proteome</keyword>
<sequence>MKRTLLAIAIGAISAGLAGGALAQDNETELSDDAAVGEEQAAETQQTQEETERPEEEQSAATDDEQQGEQADVSVSEEELPDQGTDAEDYQEARDGEGASGDQAETGDDQATGGAQGASDDVEMQTDPGEQATSTEPDAEQAAADEQAGQSAGNDTAAGFEEMAPGGAALDSSIASMQVSELEGKTIVNAEDETLGKVENVLRHNDAGDLHAVVSVGGFWIFGGSDVALPLSDMQFEGEQLVLQDIIGKDELDNLAADYDEDRYSEVDGDMTLSEAVER</sequence>
<dbReference type="InterPro" id="IPR027275">
    <property type="entry name" value="PRC-brl_dom"/>
</dbReference>
<gene>
    <name evidence="4" type="ORF">HBJ55_09665</name>
</gene>
<feature type="chain" id="PRO_5047346965" description="PRC-barrel domain-containing protein" evidence="2">
    <location>
        <begin position="24"/>
        <end position="279"/>
    </location>
</feature>
<evidence type="ECO:0000313" key="4">
    <source>
        <dbReference type="EMBL" id="NIC05691.1"/>
    </source>
</evidence>
<comment type="caution">
    <text evidence="4">The sequence shown here is derived from an EMBL/GenBank/DDBJ whole genome shotgun (WGS) entry which is preliminary data.</text>
</comment>
<organism evidence="4 5">
    <name type="scientific">Billgrantia bachuensis</name>
    <dbReference type="NCBI Taxonomy" id="2717286"/>
    <lineage>
        <taxon>Bacteria</taxon>
        <taxon>Pseudomonadati</taxon>
        <taxon>Pseudomonadota</taxon>
        <taxon>Gammaproteobacteria</taxon>
        <taxon>Oceanospirillales</taxon>
        <taxon>Halomonadaceae</taxon>
        <taxon>Billgrantia</taxon>
    </lineage>
</organism>
<dbReference type="SUPFAM" id="SSF50346">
    <property type="entry name" value="PRC-barrel domain"/>
    <property type="match status" value="1"/>
</dbReference>
<evidence type="ECO:0000313" key="5">
    <source>
        <dbReference type="Proteomes" id="UP001318321"/>
    </source>
</evidence>
<proteinExistence type="predicted"/>
<dbReference type="Proteomes" id="UP001318321">
    <property type="component" value="Unassembled WGS sequence"/>
</dbReference>